<dbReference type="InterPro" id="IPR000626">
    <property type="entry name" value="Ubiquitin-like_dom"/>
</dbReference>
<keyword evidence="3" id="KW-0143">Chaperone</keyword>
<dbReference type="Proteomes" id="UP000485058">
    <property type="component" value="Unassembled WGS sequence"/>
</dbReference>
<keyword evidence="7" id="KW-1185">Reference proteome</keyword>
<dbReference type="GO" id="GO:0007023">
    <property type="term" value="P:post-chaperonin tubulin folding pathway"/>
    <property type="evidence" value="ECO:0007669"/>
    <property type="project" value="InterPro"/>
</dbReference>
<dbReference type="Pfam" id="PF01302">
    <property type="entry name" value="CAP_GLY"/>
    <property type="match status" value="1"/>
</dbReference>
<dbReference type="GO" id="GO:0043014">
    <property type="term" value="F:alpha-tubulin binding"/>
    <property type="evidence" value="ECO:0007669"/>
    <property type="project" value="InterPro"/>
</dbReference>
<gene>
    <name evidence="6" type="ORF">HaLaN_07622</name>
</gene>
<feature type="domain" description="CAP-Gly" evidence="5">
    <location>
        <begin position="220"/>
        <end position="262"/>
    </location>
</feature>
<accession>A0A699YP04</accession>
<dbReference type="SUPFAM" id="SSF54236">
    <property type="entry name" value="Ubiquitin-like"/>
    <property type="match status" value="1"/>
</dbReference>
<sequence>MATTAPLISKEDIVSLREYVTGQGGQNRLESTVLLHVTHSNLKAKFFELRLDMHMTIESLKVKLSFHVGTNPSAMLLQLLNEAGNIVASCLDDSRKLGYYSPHDGYSLHVVDMDPTSASAGGWLEDVSLVDKYVMSDDAYGQRENTYRRWKQGKLAEDPSWTLEKEMAKKRGVALPAGKEKVTDPEFQAAEASALSGCVGSRCCVQPGDRRGVIRFVGNGVAGLPLGWWVGVQYDEPVGRNDGSTGGKTYFSCADGYGGFVRPDKVQAGDFPCLDDGLSDGLASGDEI</sequence>
<dbReference type="PANTHER" id="PTHR18916:SF85">
    <property type="entry name" value="TUBULIN-FOLDING COFACTOR B"/>
    <property type="match status" value="1"/>
</dbReference>
<evidence type="ECO:0000256" key="2">
    <source>
        <dbReference type="ARBA" id="ARBA00022490"/>
    </source>
</evidence>
<dbReference type="AlphaFoldDB" id="A0A699YP04"/>
<dbReference type="InterPro" id="IPR029071">
    <property type="entry name" value="Ubiquitin-like_domsf"/>
</dbReference>
<protein>
    <submittedName>
        <fullName evidence="6">CAP-Gly domain-containing protein</fullName>
    </submittedName>
</protein>
<organism evidence="6 7">
    <name type="scientific">Haematococcus lacustris</name>
    <name type="common">Green alga</name>
    <name type="synonym">Haematococcus pluvialis</name>
    <dbReference type="NCBI Taxonomy" id="44745"/>
    <lineage>
        <taxon>Eukaryota</taxon>
        <taxon>Viridiplantae</taxon>
        <taxon>Chlorophyta</taxon>
        <taxon>core chlorophytes</taxon>
        <taxon>Chlorophyceae</taxon>
        <taxon>CS clade</taxon>
        <taxon>Chlamydomonadales</taxon>
        <taxon>Haematococcaceae</taxon>
        <taxon>Haematococcus</taxon>
    </lineage>
</organism>
<evidence type="ECO:0000256" key="1">
    <source>
        <dbReference type="ARBA" id="ARBA00004496"/>
    </source>
</evidence>
<dbReference type="CDD" id="cd01789">
    <property type="entry name" value="Ubl_TBCB"/>
    <property type="match status" value="1"/>
</dbReference>
<dbReference type="GO" id="GO:0035371">
    <property type="term" value="C:microtubule plus-end"/>
    <property type="evidence" value="ECO:0007669"/>
    <property type="project" value="TreeGrafter"/>
</dbReference>
<dbReference type="GO" id="GO:0005634">
    <property type="term" value="C:nucleus"/>
    <property type="evidence" value="ECO:0007669"/>
    <property type="project" value="TreeGrafter"/>
</dbReference>
<dbReference type="EMBL" id="BLLF01000458">
    <property type="protein sequence ID" value="GFH12007.1"/>
    <property type="molecule type" value="Genomic_DNA"/>
</dbReference>
<dbReference type="InterPro" id="IPR036859">
    <property type="entry name" value="CAP-Gly_dom_sf"/>
</dbReference>
<dbReference type="Pfam" id="PF14560">
    <property type="entry name" value="Ubiquitin_2"/>
    <property type="match status" value="1"/>
</dbReference>
<dbReference type="SMART" id="SM01052">
    <property type="entry name" value="CAP_GLY"/>
    <property type="match status" value="1"/>
</dbReference>
<dbReference type="Gene3D" id="2.30.30.190">
    <property type="entry name" value="CAP Gly-rich-like domain"/>
    <property type="match status" value="1"/>
</dbReference>
<dbReference type="GO" id="GO:0051010">
    <property type="term" value="F:microtubule plus-end binding"/>
    <property type="evidence" value="ECO:0007669"/>
    <property type="project" value="TreeGrafter"/>
</dbReference>
<name>A0A699YP04_HAELA</name>
<dbReference type="PROSITE" id="PS50245">
    <property type="entry name" value="CAP_GLY_2"/>
    <property type="match status" value="1"/>
</dbReference>
<evidence type="ECO:0000256" key="4">
    <source>
        <dbReference type="ARBA" id="ARBA00025779"/>
    </source>
</evidence>
<dbReference type="Gene3D" id="3.10.20.90">
    <property type="entry name" value="Phosphatidylinositol 3-kinase Catalytic Subunit, Chain A, domain 1"/>
    <property type="match status" value="1"/>
</dbReference>
<dbReference type="GO" id="GO:0007021">
    <property type="term" value="P:tubulin complex assembly"/>
    <property type="evidence" value="ECO:0007669"/>
    <property type="project" value="InterPro"/>
</dbReference>
<comment type="subcellular location">
    <subcellularLocation>
        <location evidence="1">Cytoplasm</location>
    </subcellularLocation>
</comment>
<reference evidence="6 7" key="1">
    <citation type="submission" date="2020-02" db="EMBL/GenBank/DDBJ databases">
        <title>Draft genome sequence of Haematococcus lacustris strain NIES-144.</title>
        <authorList>
            <person name="Morimoto D."/>
            <person name="Nakagawa S."/>
            <person name="Yoshida T."/>
            <person name="Sawayama S."/>
        </authorList>
    </citation>
    <scope>NUCLEOTIDE SEQUENCE [LARGE SCALE GENOMIC DNA]</scope>
    <source>
        <strain evidence="6 7">NIES-144</strain>
    </source>
</reference>
<dbReference type="PANTHER" id="PTHR18916">
    <property type="entry name" value="DYNACTIN 1-RELATED MICROTUBULE-BINDING"/>
    <property type="match status" value="1"/>
</dbReference>
<dbReference type="OrthoDB" id="2130750at2759"/>
<comment type="similarity">
    <text evidence="4">Belongs to the TBCB family.</text>
</comment>
<feature type="non-terminal residue" evidence="6">
    <location>
        <position position="1"/>
    </location>
</feature>
<proteinExistence type="inferred from homology"/>
<comment type="caution">
    <text evidence="6">The sequence shown here is derived from an EMBL/GenBank/DDBJ whole genome shotgun (WGS) entry which is preliminary data.</text>
</comment>
<evidence type="ECO:0000313" key="6">
    <source>
        <dbReference type="EMBL" id="GFH12007.1"/>
    </source>
</evidence>
<dbReference type="GO" id="GO:0031122">
    <property type="term" value="P:cytoplasmic microtubule organization"/>
    <property type="evidence" value="ECO:0007669"/>
    <property type="project" value="TreeGrafter"/>
</dbReference>
<evidence type="ECO:0000313" key="7">
    <source>
        <dbReference type="Proteomes" id="UP000485058"/>
    </source>
</evidence>
<evidence type="ECO:0000256" key="3">
    <source>
        <dbReference type="ARBA" id="ARBA00023186"/>
    </source>
</evidence>
<evidence type="ECO:0000259" key="5">
    <source>
        <dbReference type="PROSITE" id="PS50245"/>
    </source>
</evidence>
<dbReference type="InterPro" id="IPR000938">
    <property type="entry name" value="CAP-Gly_domain"/>
</dbReference>
<dbReference type="InterPro" id="IPR045172">
    <property type="entry name" value="TBCB_Ubl"/>
</dbReference>
<dbReference type="SUPFAM" id="SSF74924">
    <property type="entry name" value="Cap-Gly domain"/>
    <property type="match status" value="1"/>
</dbReference>
<dbReference type="GO" id="GO:0005737">
    <property type="term" value="C:cytoplasm"/>
    <property type="evidence" value="ECO:0007669"/>
    <property type="project" value="UniProtKB-SubCell"/>
</dbReference>
<keyword evidence="2" id="KW-0963">Cytoplasm</keyword>